<dbReference type="GO" id="GO:0006493">
    <property type="term" value="P:protein O-linked glycosylation"/>
    <property type="evidence" value="ECO:0007669"/>
    <property type="project" value="TreeGrafter"/>
</dbReference>
<gene>
    <name evidence="2" type="ORF">PECUL_23A027017</name>
</gene>
<organism evidence="2 3">
    <name type="scientific">Pelobates cultripes</name>
    <name type="common">Western spadefoot toad</name>
    <dbReference type="NCBI Taxonomy" id="61616"/>
    <lineage>
        <taxon>Eukaryota</taxon>
        <taxon>Metazoa</taxon>
        <taxon>Chordata</taxon>
        <taxon>Craniata</taxon>
        <taxon>Vertebrata</taxon>
        <taxon>Euteleostomi</taxon>
        <taxon>Amphibia</taxon>
        <taxon>Batrachia</taxon>
        <taxon>Anura</taxon>
        <taxon>Pelobatoidea</taxon>
        <taxon>Pelobatidae</taxon>
        <taxon>Pelobates</taxon>
    </lineage>
</organism>
<reference evidence="2" key="1">
    <citation type="submission" date="2022-03" db="EMBL/GenBank/DDBJ databases">
        <authorList>
            <person name="Alioto T."/>
            <person name="Alioto T."/>
            <person name="Gomez Garrido J."/>
        </authorList>
    </citation>
    <scope>NUCLEOTIDE SEQUENCE</scope>
</reference>
<dbReference type="InterPro" id="IPR051981">
    <property type="entry name" value="Glycosyltransf_32"/>
</dbReference>
<evidence type="ECO:0000313" key="2">
    <source>
        <dbReference type="EMBL" id="CAH2246394.1"/>
    </source>
</evidence>
<dbReference type="EMBL" id="OW240913">
    <property type="protein sequence ID" value="CAH2246394.1"/>
    <property type="molecule type" value="Genomic_DNA"/>
</dbReference>
<feature type="region of interest" description="Disordered" evidence="1">
    <location>
        <begin position="325"/>
        <end position="388"/>
    </location>
</feature>
<dbReference type="PANTHER" id="PTHR12042:SF16">
    <property type="entry name" value="ALPHA-1,4-N-ACETYLGLUCOSAMINYLTRANSFERASE"/>
    <property type="match status" value="1"/>
</dbReference>
<sequence length="388" mass="44196">MLRALKIFSFLLSVISFGYFFRETIKQNSIHLSYFKLLENTTFKTSKQITIQMKYVRTTSSNTDTTNSEQITQDDIATEGDGLPTLSATSKLLNNTESFIYNNVNLSYILRLGNGIIFLETGNRTPSSLVLCAIESAAHVYHDRPVVFFVNGLSEINSADDKDSAQRRIPILSSFPNLYIFPLKLEEVFKDTPLLQWYERNLVLKILAGLSTLIGRNACSVYFIGDAVCLQDVLRHGNSIIFLETSNRTELPSLILCAIESAARVYNNRPVVFFMKELSEINSVEDERIARRRYPTLSAFQNVYFFPLKLKKIFKDTPLLNWYQKERPPGATSSSQAETRKEARIQQLSPQDLPEVSCKETTSQDQDPLQNRSTATKQEPSITREHLK</sequence>
<feature type="compositionally biased region" description="Polar residues" evidence="1">
    <location>
        <begin position="359"/>
        <end position="381"/>
    </location>
</feature>
<name>A0AAD1RAH7_PELCU</name>
<evidence type="ECO:0000313" key="3">
    <source>
        <dbReference type="Proteomes" id="UP001295444"/>
    </source>
</evidence>
<dbReference type="SUPFAM" id="SSF53448">
    <property type="entry name" value="Nucleotide-diphospho-sugar transferases"/>
    <property type="match status" value="1"/>
</dbReference>
<dbReference type="InterPro" id="IPR029044">
    <property type="entry name" value="Nucleotide-diphossugar_trans"/>
</dbReference>
<dbReference type="GO" id="GO:0008375">
    <property type="term" value="F:acetylglucosaminyltransferase activity"/>
    <property type="evidence" value="ECO:0007669"/>
    <property type="project" value="TreeGrafter"/>
</dbReference>
<keyword evidence="3" id="KW-1185">Reference proteome</keyword>
<protein>
    <submittedName>
        <fullName evidence="2">Uncharacterized protein</fullName>
    </submittedName>
</protein>
<dbReference type="Proteomes" id="UP001295444">
    <property type="component" value="Chromosome 02"/>
</dbReference>
<proteinExistence type="predicted"/>
<evidence type="ECO:0000256" key="1">
    <source>
        <dbReference type="SAM" id="MobiDB-lite"/>
    </source>
</evidence>
<dbReference type="PANTHER" id="PTHR12042">
    <property type="entry name" value="LACTOSYLCERAMIDE 4-ALPHA-GALACTOSYLTRANSFERASE ALPHA- 1,4-GALACTOSYLTRANSFERASE"/>
    <property type="match status" value="1"/>
</dbReference>
<accession>A0AAD1RAH7</accession>
<dbReference type="AlphaFoldDB" id="A0AAD1RAH7"/>